<dbReference type="EMBL" id="CP136862">
    <property type="protein sequence ID" value="WOJ91142.1"/>
    <property type="molecule type" value="Genomic_DNA"/>
</dbReference>
<evidence type="ECO:0000313" key="1">
    <source>
        <dbReference type="EMBL" id="WOJ91142.1"/>
    </source>
</evidence>
<organism evidence="1 2">
    <name type="scientific">Methylocapsa polymorpha</name>
    <dbReference type="NCBI Taxonomy" id="3080828"/>
    <lineage>
        <taxon>Bacteria</taxon>
        <taxon>Pseudomonadati</taxon>
        <taxon>Pseudomonadota</taxon>
        <taxon>Alphaproteobacteria</taxon>
        <taxon>Hyphomicrobiales</taxon>
        <taxon>Beijerinckiaceae</taxon>
        <taxon>Methylocapsa</taxon>
    </lineage>
</organism>
<proteinExistence type="predicted"/>
<accession>A0ABZ0HWJ2</accession>
<dbReference type="RefSeq" id="WP_407340731.1">
    <property type="nucleotide sequence ID" value="NZ_CP136862.1"/>
</dbReference>
<sequence length="123" mass="13420">MSDSATISESAATQTEVDGEPLWIAETIAVTNSAGFVMSFRVENDKGKFSPRTDNYPIGQTERIDLKKTDIAPESKVWPVVNAIFGKTESAKTHILYRPNGVTASYIVTGTTLNYSIEFVGVK</sequence>
<gene>
    <name evidence="1" type="ORF">RZS28_07660</name>
</gene>
<keyword evidence="2" id="KW-1185">Reference proteome</keyword>
<reference evidence="1 2" key="1">
    <citation type="submission" date="2023-10" db="EMBL/GenBank/DDBJ databases">
        <title>Novel methanotroph of the genus Methylocapsa from a subarctic wetland.</title>
        <authorList>
            <person name="Belova S.E."/>
            <person name="Oshkin I.Y."/>
            <person name="Miroshnikov K."/>
            <person name="Dedysh S.N."/>
        </authorList>
    </citation>
    <scope>NUCLEOTIDE SEQUENCE [LARGE SCALE GENOMIC DNA]</scope>
    <source>
        <strain evidence="1 2">RX1</strain>
    </source>
</reference>
<name>A0ABZ0HWJ2_9HYPH</name>
<dbReference type="Proteomes" id="UP001626536">
    <property type="component" value="Chromosome"/>
</dbReference>
<protein>
    <submittedName>
        <fullName evidence="1">Uncharacterized protein</fullName>
    </submittedName>
</protein>
<evidence type="ECO:0000313" key="2">
    <source>
        <dbReference type="Proteomes" id="UP001626536"/>
    </source>
</evidence>